<dbReference type="Proteomes" id="UP000540519">
    <property type="component" value="Unassembled WGS sequence"/>
</dbReference>
<dbReference type="PROSITE" id="PS50110">
    <property type="entry name" value="RESPONSE_REGULATORY"/>
    <property type="match status" value="1"/>
</dbReference>
<dbReference type="Gene3D" id="3.40.50.2300">
    <property type="match status" value="1"/>
</dbReference>
<sequence>MKLKVLIVEDNLIIQMFIEHIITNVGDTKVKTADNGNDALGTAETFRPDVVLLDIGLCGDLNGIETATILKEKFNIPFVYITGNSDYNTLESAKKTGPLHILKKPIDEHELNKEFEVIRQKLLESKLENSK</sequence>
<accession>A0A7X2ZX89</accession>
<dbReference type="InterPro" id="IPR001789">
    <property type="entry name" value="Sig_transdc_resp-reg_receiver"/>
</dbReference>
<feature type="domain" description="Response regulatory" evidence="3">
    <location>
        <begin position="4"/>
        <end position="119"/>
    </location>
</feature>
<dbReference type="PANTHER" id="PTHR44591:SF3">
    <property type="entry name" value="RESPONSE REGULATORY DOMAIN-CONTAINING PROTEIN"/>
    <property type="match status" value="1"/>
</dbReference>
<evidence type="ECO:0000256" key="1">
    <source>
        <dbReference type="ARBA" id="ARBA00022553"/>
    </source>
</evidence>
<evidence type="ECO:0000313" key="4">
    <source>
        <dbReference type="EMBL" id="MUH38093.1"/>
    </source>
</evidence>
<feature type="modified residue" description="4-aspartylphosphate" evidence="2">
    <location>
        <position position="54"/>
    </location>
</feature>
<dbReference type="RefSeq" id="WP_038235671.1">
    <property type="nucleotide sequence ID" value="NZ_RCNR01000066.1"/>
</dbReference>
<evidence type="ECO:0000256" key="2">
    <source>
        <dbReference type="PROSITE-ProRule" id="PRU00169"/>
    </source>
</evidence>
<comment type="caution">
    <text evidence="4">The sequence shown here is derived from an EMBL/GenBank/DDBJ whole genome shotgun (WGS) entry which is preliminary data.</text>
</comment>
<dbReference type="SUPFAM" id="SSF52172">
    <property type="entry name" value="CheY-like"/>
    <property type="match status" value="1"/>
</dbReference>
<dbReference type="Pfam" id="PF00072">
    <property type="entry name" value="Response_reg"/>
    <property type="match status" value="1"/>
</dbReference>
<dbReference type="PANTHER" id="PTHR44591">
    <property type="entry name" value="STRESS RESPONSE REGULATOR PROTEIN 1"/>
    <property type="match status" value="1"/>
</dbReference>
<evidence type="ECO:0000259" key="3">
    <source>
        <dbReference type="PROSITE" id="PS50110"/>
    </source>
</evidence>
<reference evidence="4 5" key="1">
    <citation type="journal article" date="2019" name="Mar. Drugs">
        <title>Comparative Genomics and CAZyme Genome Repertoires of Marine Zobellia amurskyensis KMM 3526(T) and Zobellia laminariae KMM 3676(T).</title>
        <authorList>
            <person name="Chernysheva N."/>
            <person name="Bystritskaya E."/>
            <person name="Stenkova A."/>
            <person name="Golovkin I."/>
            <person name="Nedashkovskaya O."/>
            <person name="Isaeva M."/>
        </authorList>
    </citation>
    <scope>NUCLEOTIDE SEQUENCE [LARGE SCALE GENOMIC DNA]</scope>
    <source>
        <strain evidence="4 5">KMM 3526</strain>
    </source>
</reference>
<keyword evidence="1 2" id="KW-0597">Phosphoprotein</keyword>
<organism evidence="4 5">
    <name type="scientific">Zobellia amurskyensis</name>
    <dbReference type="NCBI Taxonomy" id="248905"/>
    <lineage>
        <taxon>Bacteria</taxon>
        <taxon>Pseudomonadati</taxon>
        <taxon>Bacteroidota</taxon>
        <taxon>Flavobacteriia</taxon>
        <taxon>Flavobacteriales</taxon>
        <taxon>Flavobacteriaceae</taxon>
        <taxon>Zobellia</taxon>
    </lineage>
</organism>
<dbReference type="OrthoDB" id="2962330at2"/>
<name>A0A7X2ZX89_9FLAO</name>
<proteinExistence type="predicted"/>
<dbReference type="SMART" id="SM00448">
    <property type="entry name" value="REC"/>
    <property type="match status" value="1"/>
</dbReference>
<evidence type="ECO:0000313" key="5">
    <source>
        <dbReference type="Proteomes" id="UP000540519"/>
    </source>
</evidence>
<dbReference type="GO" id="GO:0000160">
    <property type="term" value="P:phosphorelay signal transduction system"/>
    <property type="evidence" value="ECO:0007669"/>
    <property type="project" value="InterPro"/>
</dbReference>
<dbReference type="AlphaFoldDB" id="A0A7X2ZX89"/>
<dbReference type="InterPro" id="IPR011006">
    <property type="entry name" value="CheY-like_superfamily"/>
</dbReference>
<dbReference type="EMBL" id="RCNR01000066">
    <property type="protein sequence ID" value="MUH38093.1"/>
    <property type="molecule type" value="Genomic_DNA"/>
</dbReference>
<keyword evidence="5" id="KW-1185">Reference proteome</keyword>
<gene>
    <name evidence="4" type="ORF">D9O36_19745</name>
</gene>
<protein>
    <submittedName>
        <fullName evidence="4">Response regulator</fullName>
    </submittedName>
</protein>
<dbReference type="InterPro" id="IPR050595">
    <property type="entry name" value="Bact_response_regulator"/>
</dbReference>